<evidence type="ECO:0000256" key="3">
    <source>
        <dbReference type="ARBA" id="ARBA00022692"/>
    </source>
</evidence>
<evidence type="ECO:0000256" key="6">
    <source>
        <dbReference type="SAM" id="Phobius"/>
    </source>
</evidence>
<comment type="caution">
    <text evidence="8">The sequence shown here is derived from an EMBL/GenBank/DDBJ whole genome shotgun (WGS) entry which is preliminary data.</text>
</comment>
<keyword evidence="4 6" id="KW-1133">Transmembrane helix</keyword>
<gene>
    <name evidence="8" type="ORF">BDW59DRAFT_156717</name>
</gene>
<evidence type="ECO:0000256" key="5">
    <source>
        <dbReference type="ARBA" id="ARBA00023136"/>
    </source>
</evidence>
<dbReference type="InterPro" id="IPR036259">
    <property type="entry name" value="MFS_trans_sf"/>
</dbReference>
<reference evidence="8 9" key="1">
    <citation type="submission" date="2024-07" db="EMBL/GenBank/DDBJ databases">
        <title>Section-level genome sequencing and comparative genomics of Aspergillus sections Usti and Cavernicolus.</title>
        <authorList>
            <consortium name="Lawrence Berkeley National Laboratory"/>
            <person name="Nybo J.L."/>
            <person name="Vesth T.C."/>
            <person name="Theobald S."/>
            <person name="Frisvad J.C."/>
            <person name="Larsen T.O."/>
            <person name="Kjaerboelling I."/>
            <person name="Rothschild-Mancinelli K."/>
            <person name="Lyhne E.K."/>
            <person name="Kogle M.E."/>
            <person name="Barry K."/>
            <person name="Clum A."/>
            <person name="Na H."/>
            <person name="Ledsgaard L."/>
            <person name="Lin J."/>
            <person name="Lipzen A."/>
            <person name="Kuo A."/>
            <person name="Riley R."/>
            <person name="Mondo S."/>
            <person name="LaButti K."/>
            <person name="Haridas S."/>
            <person name="Pangalinan J."/>
            <person name="Salamov A.A."/>
            <person name="Simmons B.A."/>
            <person name="Magnuson J.K."/>
            <person name="Chen J."/>
            <person name="Drula E."/>
            <person name="Henrissat B."/>
            <person name="Wiebenga A."/>
            <person name="Lubbers R.J."/>
            <person name="Gomes A.C."/>
            <person name="Makela M.R."/>
            <person name="Stajich J."/>
            <person name="Grigoriev I.V."/>
            <person name="Mortensen U.H."/>
            <person name="De vries R.P."/>
            <person name="Baker S.E."/>
            <person name="Andersen M.R."/>
        </authorList>
    </citation>
    <scope>NUCLEOTIDE SEQUENCE [LARGE SCALE GENOMIC DNA]</scope>
    <source>
        <strain evidence="8 9">CBS 600.67</strain>
    </source>
</reference>
<feature type="transmembrane region" description="Helical" evidence="6">
    <location>
        <begin position="129"/>
        <end position="148"/>
    </location>
</feature>
<organism evidence="8 9">
    <name type="scientific">Aspergillus cavernicola</name>
    <dbReference type="NCBI Taxonomy" id="176166"/>
    <lineage>
        <taxon>Eukaryota</taxon>
        <taxon>Fungi</taxon>
        <taxon>Dikarya</taxon>
        <taxon>Ascomycota</taxon>
        <taxon>Pezizomycotina</taxon>
        <taxon>Eurotiomycetes</taxon>
        <taxon>Eurotiomycetidae</taxon>
        <taxon>Eurotiales</taxon>
        <taxon>Aspergillaceae</taxon>
        <taxon>Aspergillus</taxon>
        <taxon>Aspergillus subgen. Nidulantes</taxon>
    </lineage>
</organism>
<feature type="transmembrane region" description="Helical" evidence="6">
    <location>
        <begin position="259"/>
        <end position="278"/>
    </location>
</feature>
<dbReference type="InterPro" id="IPR020846">
    <property type="entry name" value="MFS_dom"/>
</dbReference>
<evidence type="ECO:0000256" key="1">
    <source>
        <dbReference type="ARBA" id="ARBA00004141"/>
    </source>
</evidence>
<dbReference type="Proteomes" id="UP001610335">
    <property type="component" value="Unassembled WGS sequence"/>
</dbReference>
<keyword evidence="3 6" id="KW-0812">Transmembrane</keyword>
<feature type="transmembrane region" description="Helical" evidence="6">
    <location>
        <begin position="104"/>
        <end position="123"/>
    </location>
</feature>
<protein>
    <submittedName>
        <fullName evidence="8">Fungal trichothecene efflux pump</fullName>
    </submittedName>
</protein>
<feature type="domain" description="Major facilitator superfamily (MFS) profile" evidence="7">
    <location>
        <begin position="38"/>
        <end position="328"/>
    </location>
</feature>
<dbReference type="Pfam" id="PF06609">
    <property type="entry name" value="TRI12"/>
    <property type="match status" value="1"/>
</dbReference>
<dbReference type="InterPro" id="IPR010573">
    <property type="entry name" value="MFS_Str1/Tri12-like"/>
</dbReference>
<feature type="transmembrane region" description="Helical" evidence="6">
    <location>
        <begin position="29"/>
        <end position="55"/>
    </location>
</feature>
<dbReference type="InterPro" id="IPR005829">
    <property type="entry name" value="Sugar_transporter_CS"/>
</dbReference>
<dbReference type="SUPFAM" id="SSF103473">
    <property type="entry name" value="MFS general substrate transporter"/>
    <property type="match status" value="1"/>
</dbReference>
<name>A0ABR4J1P7_9EURO</name>
<accession>A0ABR4J1P7</accession>
<dbReference type="PROSITE" id="PS00216">
    <property type="entry name" value="SUGAR_TRANSPORT_1"/>
    <property type="match status" value="1"/>
</dbReference>
<feature type="transmembrane region" description="Helical" evidence="6">
    <location>
        <begin position="160"/>
        <end position="181"/>
    </location>
</feature>
<evidence type="ECO:0000259" key="7">
    <source>
        <dbReference type="PROSITE" id="PS50850"/>
    </source>
</evidence>
<dbReference type="EMBL" id="JBFXLS010000003">
    <property type="protein sequence ID" value="KAL2833915.1"/>
    <property type="molecule type" value="Genomic_DNA"/>
</dbReference>
<dbReference type="PANTHER" id="PTHR23501:SF109">
    <property type="entry name" value="MAJOR FACILITATOR SUPERFAMILY (MFS) PROFILE DOMAIN-CONTAINING PROTEIN-RELATED"/>
    <property type="match status" value="1"/>
</dbReference>
<dbReference type="PROSITE" id="PS50850">
    <property type="entry name" value="MFS"/>
    <property type="match status" value="1"/>
</dbReference>
<dbReference type="Gene3D" id="1.20.1250.20">
    <property type="entry name" value="MFS general substrate transporter like domains"/>
    <property type="match status" value="1"/>
</dbReference>
<proteinExistence type="predicted"/>
<evidence type="ECO:0000256" key="2">
    <source>
        <dbReference type="ARBA" id="ARBA00022448"/>
    </source>
</evidence>
<feature type="transmembrane region" description="Helical" evidence="6">
    <location>
        <begin position="75"/>
        <end position="92"/>
    </location>
</feature>
<feature type="transmembrane region" description="Helical" evidence="6">
    <location>
        <begin position="193"/>
        <end position="211"/>
    </location>
</feature>
<evidence type="ECO:0000256" key="4">
    <source>
        <dbReference type="ARBA" id="ARBA00022989"/>
    </source>
</evidence>
<keyword evidence="2" id="KW-0813">Transport</keyword>
<sequence>MSQQSERKSGTDCHPEAQGREQAELPKGYFYSPFFIGSYCAIGLAFACGTGGFALVAPILTDISHDLEGPGSSSINWVSIVYLLAQAIVLMLAGRLSDIFGRRWFFITGLVIGLVGSIVRATVTTIGQLIAGETLIGTAAGFQCSFFWVVSEIVPMKRRFIANAGLFLWTNTLGPRIAFTIQDNTPVQWRGCFYYLIAMNALSVALWFFFYHPPTFHMLHKNKTARELIREFDFVGLLLFSSGMVLFLMGLNWGGSGQVLGTLIAGFVTLVICVIYELKMPLKEPYLPLELFKNVKYTSCVDLLRDCRHHILRFQHHLAQSSHEVWKI</sequence>
<feature type="transmembrane region" description="Helical" evidence="6">
    <location>
        <begin position="232"/>
        <end position="253"/>
    </location>
</feature>
<evidence type="ECO:0000313" key="9">
    <source>
        <dbReference type="Proteomes" id="UP001610335"/>
    </source>
</evidence>
<dbReference type="PANTHER" id="PTHR23501">
    <property type="entry name" value="MAJOR FACILITATOR SUPERFAMILY"/>
    <property type="match status" value="1"/>
</dbReference>
<keyword evidence="9" id="KW-1185">Reference proteome</keyword>
<comment type="subcellular location">
    <subcellularLocation>
        <location evidence="1">Membrane</location>
        <topology evidence="1">Multi-pass membrane protein</topology>
    </subcellularLocation>
</comment>
<evidence type="ECO:0000313" key="8">
    <source>
        <dbReference type="EMBL" id="KAL2833915.1"/>
    </source>
</evidence>
<keyword evidence="5 6" id="KW-0472">Membrane</keyword>